<reference evidence="2" key="1">
    <citation type="submission" date="2020-05" db="EMBL/GenBank/DDBJ databases">
        <authorList>
            <person name="Chiriac C."/>
            <person name="Salcher M."/>
            <person name="Ghai R."/>
            <person name="Kavagutti S V."/>
        </authorList>
    </citation>
    <scope>NUCLEOTIDE SEQUENCE</scope>
</reference>
<accession>A0A6J7L6F8</accession>
<sequence>MPLDFDQRRTVAFKPCSDNFIAMLALSDSDESVRCSVMFSPAITDDQVAWHRDNDPSESVRDAAAEAIGTELGRYLRSGDRYLEDDCDDE</sequence>
<name>A0A6J7L6F8_9ZZZZ</name>
<organism evidence="2">
    <name type="scientific">freshwater metagenome</name>
    <dbReference type="NCBI Taxonomy" id="449393"/>
    <lineage>
        <taxon>unclassified sequences</taxon>
        <taxon>metagenomes</taxon>
        <taxon>ecological metagenomes</taxon>
    </lineage>
</organism>
<dbReference type="Pfam" id="PF02985">
    <property type="entry name" value="HEAT"/>
    <property type="match status" value="1"/>
</dbReference>
<keyword evidence="1" id="KW-0677">Repeat</keyword>
<evidence type="ECO:0000313" key="2">
    <source>
        <dbReference type="EMBL" id="CAB4963455.1"/>
    </source>
</evidence>
<proteinExistence type="predicted"/>
<dbReference type="EMBL" id="CAFBNF010000339">
    <property type="protein sequence ID" value="CAB4963455.1"/>
    <property type="molecule type" value="Genomic_DNA"/>
</dbReference>
<evidence type="ECO:0000256" key="1">
    <source>
        <dbReference type="ARBA" id="ARBA00022737"/>
    </source>
</evidence>
<gene>
    <name evidence="2" type="ORF">UFOPK3773_02156</name>
</gene>
<dbReference type="InterPro" id="IPR000357">
    <property type="entry name" value="HEAT"/>
</dbReference>
<protein>
    <submittedName>
        <fullName evidence="2">Unannotated protein</fullName>
    </submittedName>
</protein>
<dbReference type="AlphaFoldDB" id="A0A6J7L6F8"/>